<feature type="non-terminal residue" evidence="2">
    <location>
        <position position="1"/>
    </location>
</feature>
<proteinExistence type="predicted"/>
<gene>
    <name evidence="2" type="ORF">MRAB57_5663</name>
</gene>
<protein>
    <submittedName>
        <fullName evidence="2">Pyridoxamine 5'-phosphate oxidase</fullName>
    </submittedName>
</protein>
<feature type="domain" description="Pyridoxamine 5'-phosphate oxidase N-terminal" evidence="1">
    <location>
        <begin position="196"/>
        <end position="282"/>
    </location>
</feature>
<keyword evidence="3" id="KW-1185">Reference proteome</keyword>
<reference evidence="2 3" key="1">
    <citation type="submission" date="2017-01" db="EMBL/GenBank/DDBJ databases">
        <authorList>
            <consortium name="Urmite Genomes"/>
        </authorList>
    </citation>
    <scope>NUCLEOTIDE SEQUENCE [LARGE SCALE GENOMIC DNA]</scope>
    <source>
        <strain evidence="2 3">AB57</strain>
    </source>
</reference>
<dbReference type="EMBL" id="FUFA01000006">
    <property type="protein sequence ID" value="SPM37814.1"/>
    <property type="molecule type" value="Genomic_DNA"/>
</dbReference>
<dbReference type="PANTHER" id="PTHR42815">
    <property type="entry name" value="FAD-BINDING, PUTATIVE (AFU_ORTHOLOGUE AFUA_6G07600)-RELATED"/>
    <property type="match status" value="1"/>
</dbReference>
<organism evidence="2 3">
    <name type="scientific">Mycobacterium rhizamassiliense</name>
    <dbReference type="NCBI Taxonomy" id="1841860"/>
    <lineage>
        <taxon>Bacteria</taxon>
        <taxon>Bacillati</taxon>
        <taxon>Actinomycetota</taxon>
        <taxon>Actinomycetes</taxon>
        <taxon>Mycobacteriales</taxon>
        <taxon>Mycobacteriaceae</taxon>
        <taxon>Mycobacterium</taxon>
    </lineage>
</organism>
<dbReference type="Pfam" id="PF01243">
    <property type="entry name" value="PNPOx_N"/>
    <property type="match status" value="1"/>
</dbReference>
<dbReference type="PANTHER" id="PTHR42815:SF2">
    <property type="entry name" value="FAD-BINDING, PUTATIVE (AFU_ORTHOLOGUE AFUA_6G07600)-RELATED"/>
    <property type="match status" value="1"/>
</dbReference>
<accession>A0A2U3P236</accession>
<dbReference type="InterPro" id="IPR011576">
    <property type="entry name" value="Pyridox_Oxase_N"/>
</dbReference>
<dbReference type="Gene3D" id="2.30.110.10">
    <property type="entry name" value="Electron Transport, Fmn-binding Protein, Chain A"/>
    <property type="match status" value="1"/>
</dbReference>
<sequence length="316" mass="33169">VADAGAEPPAAAGLGKFQSLRGVTGFVTVTGFHEGELATQRRAGVEAEAKRLERMLDGSRLSDGATKFLRSLRFAAITGRDSDGALWVSPLSGQPGFLRGDGDTLEISAVLREGDPLHRMPIGQQVGLIAIDFGTRRRLRINGFLVDAADGGMTVRVDQAYGNCPKYIHPHEVSVSAEATAAADIPRCATSLSTADRAMIAAADTFFLGTTHPTRGSDASHRGGPPGFVRVDSPDRLWWPDFPGNNMFNSFGNLAVDDEAALLFVDFHTGAAVHLSGTAQVQWTTPGADGDDGGVGRRVVFSVGSVVALGDSPGVK</sequence>
<dbReference type="AlphaFoldDB" id="A0A2U3P236"/>
<evidence type="ECO:0000313" key="2">
    <source>
        <dbReference type="EMBL" id="SPM37814.1"/>
    </source>
</evidence>
<dbReference type="SUPFAM" id="SSF50475">
    <property type="entry name" value="FMN-binding split barrel"/>
    <property type="match status" value="1"/>
</dbReference>
<dbReference type="STRING" id="1841860.GCA_900157375_05666"/>
<dbReference type="Proteomes" id="UP000240988">
    <property type="component" value="Unassembled WGS sequence"/>
</dbReference>
<evidence type="ECO:0000313" key="3">
    <source>
        <dbReference type="Proteomes" id="UP000240988"/>
    </source>
</evidence>
<dbReference type="InterPro" id="IPR012349">
    <property type="entry name" value="Split_barrel_FMN-bd"/>
</dbReference>
<name>A0A2U3P236_9MYCO</name>
<evidence type="ECO:0000259" key="1">
    <source>
        <dbReference type="Pfam" id="PF01243"/>
    </source>
</evidence>